<comment type="caution">
    <text evidence="1">The sequence shown here is derived from an EMBL/GenBank/DDBJ whole genome shotgun (WGS) entry which is preliminary data.</text>
</comment>
<reference evidence="1" key="1">
    <citation type="submission" date="2022-05" db="EMBL/GenBank/DDBJ databases">
        <title>Chromosome-level genome of Chaenocephalus aceratus.</title>
        <authorList>
            <person name="Park H."/>
        </authorList>
    </citation>
    <scope>NUCLEOTIDE SEQUENCE</scope>
    <source>
        <strain evidence="1">KU_202001</strain>
    </source>
</reference>
<evidence type="ECO:0000313" key="2">
    <source>
        <dbReference type="Proteomes" id="UP001057452"/>
    </source>
</evidence>
<organism evidence="1 2">
    <name type="scientific">Chaenocephalus aceratus</name>
    <name type="common">Blackfin icefish</name>
    <name type="synonym">Chaenichthys aceratus</name>
    <dbReference type="NCBI Taxonomy" id="36190"/>
    <lineage>
        <taxon>Eukaryota</taxon>
        <taxon>Metazoa</taxon>
        <taxon>Chordata</taxon>
        <taxon>Craniata</taxon>
        <taxon>Vertebrata</taxon>
        <taxon>Euteleostomi</taxon>
        <taxon>Actinopterygii</taxon>
        <taxon>Neopterygii</taxon>
        <taxon>Teleostei</taxon>
        <taxon>Neoteleostei</taxon>
        <taxon>Acanthomorphata</taxon>
        <taxon>Eupercaria</taxon>
        <taxon>Perciformes</taxon>
        <taxon>Notothenioidei</taxon>
        <taxon>Channichthyidae</taxon>
        <taxon>Chaenocephalus</taxon>
    </lineage>
</organism>
<dbReference type="Proteomes" id="UP001057452">
    <property type="component" value="Chromosome 2"/>
</dbReference>
<keyword evidence="2" id="KW-1185">Reference proteome</keyword>
<sequence length="230" mass="25293">MQLSSAAEVGALSLDAEGLYSHVTIVKTIGRGPDVTEICVNTPLSNITLLMCKIGAERNAERLLLYEPMEGFEHRCDSRFSLKTESQTVFLHLMNLTAEDSGKHTCECVNRCGRCFRGCSIFTQIPIPGILIGAAVFIIRTAVTILCEYIKVSVQGQPHLDHLCVRIPAIWMEMTLMTPTQPSNSQTKKPGRETGALENQKKPGRETGALENQKKPGRETDASCKLDANM</sequence>
<dbReference type="EMBL" id="CM043786">
    <property type="protein sequence ID" value="KAI4831686.1"/>
    <property type="molecule type" value="Genomic_DNA"/>
</dbReference>
<name>A0ACB9XWX8_CHAAC</name>
<gene>
    <name evidence="1" type="ORF">KUCAC02_001215</name>
</gene>
<accession>A0ACB9XWX8</accession>
<protein>
    <submittedName>
        <fullName evidence="1">Uncharacterized protein</fullName>
    </submittedName>
</protein>
<evidence type="ECO:0000313" key="1">
    <source>
        <dbReference type="EMBL" id="KAI4831686.1"/>
    </source>
</evidence>
<proteinExistence type="predicted"/>